<accession>A0ABM8W3P6</accession>
<dbReference type="Proteomes" id="UP000789901">
    <property type="component" value="Unassembled WGS sequence"/>
</dbReference>
<evidence type="ECO:0000313" key="1">
    <source>
        <dbReference type="EMBL" id="CAG8516842.1"/>
    </source>
</evidence>
<dbReference type="PANTHER" id="PTHR22605:SF1">
    <property type="entry name" value="RZ-TYPE DOMAIN-CONTAINING PROTEIN"/>
    <property type="match status" value="1"/>
</dbReference>
<organism evidence="1 2">
    <name type="scientific">Gigaspora margarita</name>
    <dbReference type="NCBI Taxonomy" id="4874"/>
    <lineage>
        <taxon>Eukaryota</taxon>
        <taxon>Fungi</taxon>
        <taxon>Fungi incertae sedis</taxon>
        <taxon>Mucoromycota</taxon>
        <taxon>Glomeromycotina</taxon>
        <taxon>Glomeromycetes</taxon>
        <taxon>Diversisporales</taxon>
        <taxon>Gigasporaceae</taxon>
        <taxon>Gigaspora</taxon>
    </lineage>
</organism>
<dbReference type="EMBL" id="CAJVQB010001004">
    <property type="protein sequence ID" value="CAG8516842.1"/>
    <property type="molecule type" value="Genomic_DNA"/>
</dbReference>
<protein>
    <submittedName>
        <fullName evidence="1">13056_t:CDS:1</fullName>
    </submittedName>
</protein>
<comment type="caution">
    <text evidence="1">The sequence shown here is derived from an EMBL/GenBank/DDBJ whole genome shotgun (WGS) entry which is preliminary data.</text>
</comment>
<name>A0ABM8W3P6_GIGMA</name>
<proteinExistence type="predicted"/>
<evidence type="ECO:0000313" key="2">
    <source>
        <dbReference type="Proteomes" id="UP000789901"/>
    </source>
</evidence>
<dbReference type="PANTHER" id="PTHR22605">
    <property type="entry name" value="RZ-TYPE DOMAIN-CONTAINING PROTEIN"/>
    <property type="match status" value="1"/>
</dbReference>
<gene>
    <name evidence="1" type="ORF">GMARGA_LOCUS2959</name>
</gene>
<feature type="non-terminal residue" evidence="1">
    <location>
        <position position="515"/>
    </location>
</feature>
<dbReference type="InterPro" id="IPR031248">
    <property type="entry name" value="RNF213"/>
</dbReference>
<reference evidence="1 2" key="1">
    <citation type="submission" date="2021-06" db="EMBL/GenBank/DDBJ databases">
        <authorList>
            <person name="Kallberg Y."/>
            <person name="Tangrot J."/>
            <person name="Rosling A."/>
        </authorList>
    </citation>
    <scope>NUCLEOTIDE SEQUENCE [LARGE SCALE GENOMIC DNA]</scope>
    <source>
        <strain evidence="1 2">120-4 pot B 10/14</strain>
    </source>
</reference>
<sequence length="515" mass="59838">MRIEAHRTLDLQNLLDELTNICIKDGKKQSIDYSYDDLYDNFHASNQEFVRILFEADFLLTLCKIGEEKYSLQNVTFFTNHRSFLEPWQILICRSKTTSEKTSLFIKRSFIAAKNIYKDYLFCIANVEYIDFKIKYNLAVDHHILDQFAENIHPINGLDSESIKILCSEICDHATCMTSNMSRQDTSSAMANCKLNTCESLPLDITLITYLHEINFFLFELLTLGIFSNELNVVHFPQTLIFIEITPIQIVSHYMDVHSRGALDDSNIHFIRNEAIKTTLPDERHCNDFIEINLIVCCGKASCGKIQTSLISLLSVVMEVEFLALNIHAGVHEKDILTFMEKATKLAIEGSLKLYKEKGKFVYQVHPMPDQILDYVWDYGQLKKQMINKITSRLCVSLRDVKRAIKLFKFIKEKFNKFNYSQHKNKNVYPETHSLVLALSLCYILDFTTSINKPRNYYQYKDFFERIISQEQEYYFKRMRCPEGTAVNEALLENLLIMIICIQTQISVFIIGAPG</sequence>
<keyword evidence="2" id="KW-1185">Reference proteome</keyword>